<dbReference type="Pfam" id="PF00999">
    <property type="entry name" value="Na_H_Exchanger"/>
    <property type="match status" value="1"/>
</dbReference>
<comment type="caution">
    <text evidence="10">Lacks conserved residue(s) required for the propagation of feature annotation.</text>
</comment>
<sequence length="541" mass="58651">MDLVHHVEEILLFVLAAVAVMVATRWVSRRTGLPSAALLTIIGIVYALLPGPNVHLNPDLILTFVIPPLLYNAALDSSLVDIRRNMRTVISLSVLLVLSTALLVGVGFHLWVAGATLAAGVALGAAIAPPDPVAALAVGRRAGLPGNMITLIQGEGLLNDATALTILSVAVASVDGEGFSFPTAVGQFVISAAGGVVAGVIVAYLVRLLRHLRDDPINATAVSLATPFAAYLLGESVGVSGVLAVVVAGLIIGHDAPRYSSGASRLQAGAVWRLVDFLLEGFVFLLIGQQLPDVVDRLHEYETSTIWIAVGVSVGVVLLLRPLWLALTQLLPRRMHSRLGGLVDEHHEEKALNRTEVVALSWAGTRGVITLAAIFTLDDNVPDRDLLQFCAFVVVLVTLLGQGLTFAPLVRRLGLRANKADLARERNEARSAAVKAAVERLDEIQQEKHDHIEDRAIENMRKQLTVRLERYRRRLDLLEKADSDEVPVSPQYEAALAVRREVIEAQREELLRWRDAGNLTDEGLRVLERELDHEERLAERS</sequence>
<feature type="transmembrane region" description="Helical" evidence="10">
    <location>
        <begin position="386"/>
        <end position="410"/>
    </location>
</feature>
<feature type="transmembrane region" description="Helical" evidence="10">
    <location>
        <begin position="304"/>
        <end position="327"/>
    </location>
</feature>
<dbReference type="InterPro" id="IPR004705">
    <property type="entry name" value="Cation/H_exchanger_CPA1_bac"/>
</dbReference>
<accession>A0ABW6WF52</accession>
<keyword evidence="3 10" id="KW-1003">Cell membrane</keyword>
<evidence type="ECO:0000256" key="8">
    <source>
        <dbReference type="ARBA" id="ARBA00023136"/>
    </source>
</evidence>
<dbReference type="RefSeq" id="WP_020511795.1">
    <property type="nucleotide sequence ID" value="NZ_JBIAZU010000003.1"/>
</dbReference>
<reference evidence="13 14" key="1">
    <citation type="submission" date="2024-10" db="EMBL/GenBank/DDBJ databases">
        <title>The Natural Products Discovery Center: Release of the First 8490 Sequenced Strains for Exploring Actinobacteria Biosynthetic Diversity.</title>
        <authorList>
            <person name="Kalkreuter E."/>
            <person name="Kautsar S.A."/>
            <person name="Yang D."/>
            <person name="Bader C.D."/>
            <person name="Teijaro C.N."/>
            <person name="Fluegel L."/>
            <person name="Davis C.M."/>
            <person name="Simpson J.R."/>
            <person name="Lauterbach L."/>
            <person name="Steele A.D."/>
            <person name="Gui C."/>
            <person name="Meng S."/>
            <person name="Li G."/>
            <person name="Viehrig K."/>
            <person name="Ye F."/>
            <person name="Su P."/>
            <person name="Kiefer A.F."/>
            <person name="Nichols A."/>
            <person name="Cepeda A.J."/>
            <person name="Yan W."/>
            <person name="Fan B."/>
            <person name="Jiang Y."/>
            <person name="Adhikari A."/>
            <person name="Zheng C.-J."/>
            <person name="Schuster L."/>
            <person name="Cowan T.M."/>
            <person name="Smanski M.J."/>
            <person name="Chevrette M.G."/>
            <person name="De Carvalho L.P.S."/>
            <person name="Shen B."/>
        </authorList>
    </citation>
    <scope>NUCLEOTIDE SEQUENCE [LARGE SCALE GENOMIC DNA]</scope>
    <source>
        <strain evidence="13 14">NPDC000087</strain>
    </source>
</reference>
<evidence type="ECO:0000256" key="1">
    <source>
        <dbReference type="ARBA" id="ARBA00004651"/>
    </source>
</evidence>
<dbReference type="EMBL" id="JBIAZU010000003">
    <property type="protein sequence ID" value="MFF5291935.1"/>
    <property type="molecule type" value="Genomic_DNA"/>
</dbReference>
<proteinExistence type="inferred from homology"/>
<keyword evidence="8 10" id="KW-0472">Membrane</keyword>
<evidence type="ECO:0000256" key="4">
    <source>
        <dbReference type="ARBA" id="ARBA00022692"/>
    </source>
</evidence>
<feature type="transmembrane region" description="Helical" evidence="10">
    <location>
        <begin position="357"/>
        <end position="374"/>
    </location>
</feature>
<keyword evidence="5 10" id="KW-1133">Transmembrane helix</keyword>
<feature type="transmembrane region" description="Helical" evidence="10">
    <location>
        <begin position="188"/>
        <end position="209"/>
    </location>
</feature>
<dbReference type="Gene3D" id="6.10.140.1330">
    <property type="match status" value="1"/>
</dbReference>
<evidence type="ECO:0000256" key="10">
    <source>
        <dbReference type="RuleBase" id="RU366002"/>
    </source>
</evidence>
<evidence type="ECO:0000256" key="9">
    <source>
        <dbReference type="ARBA" id="ARBA00023201"/>
    </source>
</evidence>
<dbReference type="PANTHER" id="PTHR10110">
    <property type="entry name" value="SODIUM/HYDROGEN EXCHANGER"/>
    <property type="match status" value="1"/>
</dbReference>
<comment type="subcellular location">
    <subcellularLocation>
        <location evidence="1 10">Cell membrane</location>
        <topology evidence="1 10">Multi-pass membrane protein</topology>
    </subcellularLocation>
</comment>
<protein>
    <submittedName>
        <fullName evidence="13">Na+/H+ antiporter</fullName>
    </submittedName>
</protein>
<dbReference type="NCBIfam" id="TIGR00831">
    <property type="entry name" value="a_cpa1"/>
    <property type="match status" value="1"/>
</dbReference>
<evidence type="ECO:0000256" key="3">
    <source>
        <dbReference type="ARBA" id="ARBA00022475"/>
    </source>
</evidence>
<keyword evidence="2 10" id="KW-0813">Transport</keyword>
<evidence type="ECO:0000256" key="6">
    <source>
        <dbReference type="ARBA" id="ARBA00023053"/>
    </source>
</evidence>
<feature type="transmembrane region" description="Helical" evidence="10">
    <location>
        <begin position="31"/>
        <end position="49"/>
    </location>
</feature>
<dbReference type="InterPro" id="IPR006153">
    <property type="entry name" value="Cation/H_exchanger_TM"/>
</dbReference>
<feature type="coiled-coil region" evidence="11">
    <location>
        <begin position="434"/>
        <end position="481"/>
    </location>
</feature>
<comment type="caution">
    <text evidence="13">The sequence shown here is derived from an EMBL/GenBank/DDBJ whole genome shotgun (WGS) entry which is preliminary data.</text>
</comment>
<feature type="transmembrane region" description="Helical" evidence="10">
    <location>
        <begin position="6"/>
        <end position="24"/>
    </location>
</feature>
<feature type="transmembrane region" description="Helical" evidence="10">
    <location>
        <begin position="61"/>
        <end position="82"/>
    </location>
</feature>
<comment type="similarity">
    <text evidence="10">Belongs to the monovalent cation:proton antiporter 1 (CPA1) transporter (TC 2.A.36) family.</text>
</comment>
<gene>
    <name evidence="13" type="ORF">ACFY35_21040</name>
</gene>
<keyword evidence="7 10" id="KW-0406">Ion transport</keyword>
<keyword evidence="4 10" id="KW-0812">Transmembrane</keyword>
<organism evidence="13 14">
    <name type="scientific">Paractinoplanes globisporus</name>
    <dbReference type="NCBI Taxonomy" id="113565"/>
    <lineage>
        <taxon>Bacteria</taxon>
        <taxon>Bacillati</taxon>
        <taxon>Actinomycetota</taxon>
        <taxon>Actinomycetes</taxon>
        <taxon>Micromonosporales</taxon>
        <taxon>Micromonosporaceae</taxon>
        <taxon>Paractinoplanes</taxon>
    </lineage>
</organism>
<keyword evidence="11" id="KW-0175">Coiled coil</keyword>
<dbReference type="PANTHER" id="PTHR10110:SF86">
    <property type="entry name" value="SODIUM_HYDROGEN EXCHANGER 7"/>
    <property type="match status" value="1"/>
</dbReference>
<keyword evidence="10" id="KW-0050">Antiport</keyword>
<keyword evidence="6 10" id="KW-0915">Sodium</keyword>
<comment type="function">
    <text evidence="10">Na(+)/H(+) antiporter that extrudes sodium in exchange for external protons.</text>
</comment>
<evidence type="ECO:0000259" key="12">
    <source>
        <dbReference type="Pfam" id="PF00999"/>
    </source>
</evidence>
<evidence type="ECO:0000256" key="5">
    <source>
        <dbReference type="ARBA" id="ARBA00022989"/>
    </source>
</evidence>
<dbReference type="InterPro" id="IPR018422">
    <property type="entry name" value="Cation/H_exchanger_CPA1"/>
</dbReference>
<keyword evidence="14" id="KW-1185">Reference proteome</keyword>
<keyword evidence="9 10" id="KW-0739">Sodium transport</keyword>
<feature type="domain" description="Cation/H+ exchanger transmembrane" evidence="12">
    <location>
        <begin position="19"/>
        <end position="411"/>
    </location>
</feature>
<dbReference type="Proteomes" id="UP001602245">
    <property type="component" value="Unassembled WGS sequence"/>
</dbReference>
<evidence type="ECO:0000313" key="13">
    <source>
        <dbReference type="EMBL" id="MFF5291935.1"/>
    </source>
</evidence>
<name>A0ABW6WF52_9ACTN</name>
<evidence type="ECO:0000256" key="2">
    <source>
        <dbReference type="ARBA" id="ARBA00022448"/>
    </source>
</evidence>
<evidence type="ECO:0000313" key="14">
    <source>
        <dbReference type="Proteomes" id="UP001602245"/>
    </source>
</evidence>
<evidence type="ECO:0000256" key="7">
    <source>
        <dbReference type="ARBA" id="ARBA00023065"/>
    </source>
</evidence>
<feature type="transmembrane region" description="Helical" evidence="10">
    <location>
        <begin position="229"/>
        <end position="253"/>
    </location>
</feature>
<evidence type="ECO:0000256" key="11">
    <source>
        <dbReference type="SAM" id="Coils"/>
    </source>
</evidence>
<feature type="transmembrane region" description="Helical" evidence="10">
    <location>
        <begin position="89"/>
        <end position="111"/>
    </location>
</feature>